<dbReference type="Pfam" id="PF03992">
    <property type="entry name" value="ABM"/>
    <property type="match status" value="1"/>
</dbReference>
<dbReference type="InterPro" id="IPR011008">
    <property type="entry name" value="Dimeric_a/b-barrel"/>
</dbReference>
<keyword evidence="2" id="KW-0560">Oxidoreductase</keyword>
<gene>
    <name evidence="2" type="ORF">ACFSJD_06090</name>
</gene>
<feature type="domain" description="ABM" evidence="1">
    <location>
        <begin position="10"/>
        <end position="98"/>
    </location>
</feature>
<comment type="caution">
    <text evidence="2">The sequence shown here is derived from an EMBL/GenBank/DDBJ whole genome shotgun (WGS) entry which is preliminary data.</text>
</comment>
<keyword evidence="2" id="KW-0503">Monooxygenase</keyword>
<dbReference type="GO" id="GO:0004497">
    <property type="term" value="F:monooxygenase activity"/>
    <property type="evidence" value="ECO:0007669"/>
    <property type="project" value="UniProtKB-KW"/>
</dbReference>
<dbReference type="PROSITE" id="PS51725">
    <property type="entry name" value="ABM"/>
    <property type="match status" value="1"/>
</dbReference>
<evidence type="ECO:0000313" key="3">
    <source>
        <dbReference type="Proteomes" id="UP001597114"/>
    </source>
</evidence>
<protein>
    <submittedName>
        <fullName evidence="2">Antibiotic biosynthesis monooxygenase family protein</fullName>
    </submittedName>
</protein>
<dbReference type="RefSeq" id="WP_344729181.1">
    <property type="nucleotide sequence ID" value="NZ_BAAAUS010000059.1"/>
</dbReference>
<sequence length="110" mass="11653">MTAEQQPERIGRYVRMVAQPGRGAALADTLLRVATSLRDTPGCELYLINLSADEPDTVWVTEVWADEAASDRALSSDLGEVGIGEVLELLAGPPELVDLRPLGGAGLPTP</sequence>
<evidence type="ECO:0000313" key="2">
    <source>
        <dbReference type="EMBL" id="MFD1517046.1"/>
    </source>
</evidence>
<name>A0ABW4EPZ3_9PSEU</name>
<evidence type="ECO:0000259" key="1">
    <source>
        <dbReference type="PROSITE" id="PS51725"/>
    </source>
</evidence>
<dbReference type="EMBL" id="JBHUCO010000006">
    <property type="protein sequence ID" value="MFD1517046.1"/>
    <property type="molecule type" value="Genomic_DNA"/>
</dbReference>
<proteinExistence type="predicted"/>
<keyword evidence="3" id="KW-1185">Reference proteome</keyword>
<dbReference type="InterPro" id="IPR007138">
    <property type="entry name" value="ABM_dom"/>
</dbReference>
<dbReference type="Proteomes" id="UP001597114">
    <property type="component" value="Unassembled WGS sequence"/>
</dbReference>
<organism evidence="2 3">
    <name type="scientific">Pseudonocardia yunnanensis</name>
    <dbReference type="NCBI Taxonomy" id="58107"/>
    <lineage>
        <taxon>Bacteria</taxon>
        <taxon>Bacillati</taxon>
        <taxon>Actinomycetota</taxon>
        <taxon>Actinomycetes</taxon>
        <taxon>Pseudonocardiales</taxon>
        <taxon>Pseudonocardiaceae</taxon>
        <taxon>Pseudonocardia</taxon>
    </lineage>
</organism>
<accession>A0ABW4EPZ3</accession>
<dbReference type="SUPFAM" id="SSF54909">
    <property type="entry name" value="Dimeric alpha+beta barrel"/>
    <property type="match status" value="1"/>
</dbReference>
<reference evidence="3" key="1">
    <citation type="journal article" date="2019" name="Int. J. Syst. Evol. Microbiol.">
        <title>The Global Catalogue of Microorganisms (GCM) 10K type strain sequencing project: providing services to taxonomists for standard genome sequencing and annotation.</title>
        <authorList>
            <consortium name="The Broad Institute Genomics Platform"/>
            <consortium name="The Broad Institute Genome Sequencing Center for Infectious Disease"/>
            <person name="Wu L."/>
            <person name="Ma J."/>
        </authorList>
    </citation>
    <scope>NUCLEOTIDE SEQUENCE [LARGE SCALE GENOMIC DNA]</scope>
    <source>
        <strain evidence="3">CCM 7043</strain>
    </source>
</reference>
<dbReference type="Gene3D" id="3.30.70.100">
    <property type="match status" value="1"/>
</dbReference>